<evidence type="ECO:0000313" key="2">
    <source>
        <dbReference type="Proteomes" id="UP001642464"/>
    </source>
</evidence>
<gene>
    <name evidence="1" type="ORF">SCF082_LOCUS16328</name>
</gene>
<keyword evidence="2" id="KW-1185">Reference proteome</keyword>
<reference evidence="1 2" key="1">
    <citation type="submission" date="2024-02" db="EMBL/GenBank/DDBJ databases">
        <authorList>
            <person name="Chen Y."/>
            <person name="Shah S."/>
            <person name="Dougan E. K."/>
            <person name="Thang M."/>
            <person name="Chan C."/>
        </authorList>
    </citation>
    <scope>NUCLEOTIDE SEQUENCE [LARGE SCALE GENOMIC DNA]</scope>
</reference>
<sequence length="689" mass="76243">MAMAVPPEVVKEVENLLSPSCPAGINTRLQKVLSILEGVGLVYKANICPSSMLCHPENRGRSLINPFNAHRKGAEILDSGLKADLLPPNSLAIEISRDVAKKDSQLGANKRMVDEAGGLLASVRGDERFLTLANSHFVQWAKAMEQGCKKPDGSQMVLSVDMKPLLTEGWQWQVISHEAEQIWPTLPGFASMAMNSHNTNQIASNELECMLQLAALYEEGLKLDDAVLAAQHAAPSCKKYLGDVAYFCRMFSGGKKFPLLQCLDHLCKTAGHSLLIGEEMMNLLAHYDFRLPGQAMVMTRVALAACILTSKKSQDGISKLLFKSDFDKLKSKTSTRRLDEVLTDLWAQAQGTSDIKWGYQCFGQACVRMVIHILGKERLAKQDTFESCSKIVELFQQELTNPKQPVQSAAAASSTTASPDQPVKDLVSCSAEDLALLQNQHILVGHRYCHPDHPDQIFLLKSIDGSGAKFEHLPIFGPAVQHCEDLSSLRGWKITKKAMTQLLPTSLCKERLPQNSAMVQAEADRMSVNSLLMEAFHQNKADENLLGFTCHPTNCVLLKKVKKKELKLYPLGTCSPVAPLDEKKVLEKGKAVLVWWKNKPYTVQPYKALSNFKEPERDKGILCPFFWVKASDDEEAINMTFGWVDCKHLKIPVLENQEPIKAETVLCKSSVAVLEPPTSEPNAKKAKVS</sequence>
<proteinExistence type="predicted"/>
<name>A0ABP0KBJ3_9DINO</name>
<dbReference type="EMBL" id="CAXAMM010010606">
    <property type="protein sequence ID" value="CAK9023750.1"/>
    <property type="molecule type" value="Genomic_DNA"/>
</dbReference>
<evidence type="ECO:0000313" key="1">
    <source>
        <dbReference type="EMBL" id="CAK9023750.1"/>
    </source>
</evidence>
<accession>A0ABP0KBJ3</accession>
<comment type="caution">
    <text evidence="1">The sequence shown here is derived from an EMBL/GenBank/DDBJ whole genome shotgun (WGS) entry which is preliminary data.</text>
</comment>
<dbReference type="Proteomes" id="UP001642464">
    <property type="component" value="Unassembled WGS sequence"/>
</dbReference>
<protein>
    <submittedName>
        <fullName evidence="1">Uncharacterized protein</fullName>
    </submittedName>
</protein>
<organism evidence="1 2">
    <name type="scientific">Durusdinium trenchii</name>
    <dbReference type="NCBI Taxonomy" id="1381693"/>
    <lineage>
        <taxon>Eukaryota</taxon>
        <taxon>Sar</taxon>
        <taxon>Alveolata</taxon>
        <taxon>Dinophyceae</taxon>
        <taxon>Suessiales</taxon>
        <taxon>Symbiodiniaceae</taxon>
        <taxon>Durusdinium</taxon>
    </lineage>
</organism>